<evidence type="ECO:0000313" key="5">
    <source>
        <dbReference type="Proteomes" id="UP000662088"/>
    </source>
</evidence>
<protein>
    <submittedName>
        <fullName evidence="4">M23 family metallopeptidase</fullName>
    </submittedName>
</protein>
<dbReference type="CDD" id="cd12797">
    <property type="entry name" value="M23_peptidase"/>
    <property type="match status" value="1"/>
</dbReference>
<dbReference type="Proteomes" id="UP000662088">
    <property type="component" value="Unassembled WGS sequence"/>
</dbReference>
<feature type="domain" description="M23ase beta-sheet core" evidence="3">
    <location>
        <begin position="162"/>
        <end position="262"/>
    </location>
</feature>
<keyword evidence="2" id="KW-0812">Transmembrane</keyword>
<evidence type="ECO:0000313" key="4">
    <source>
        <dbReference type="EMBL" id="MBC5640317.1"/>
    </source>
</evidence>
<sequence>MNSNNSDKVKNFFRKEGFYFVLFICLCVIATVAVFTINRNSTANKNNSAEKNLSLNVEENTSLEPSESANNEKIQNAERAESNSSNVTNNEVAESVNEEETSTVSEADSEVADIAESGDAAVMSGSENGIVFSLPLEATVSRTFGEMIEVKKTDEEQIIMTRRGVDLQAPIGSVVKCAAEGQVKEVGSNSEDGNYIVVAHANGLKTKYANLDPEVYVSEGDMVTEGQELGIIGNSSLVFTSDICGDVLNLQVEDSNGKSVDPSSYFNF</sequence>
<gene>
    <name evidence="4" type="ORF">H8R92_07690</name>
</gene>
<dbReference type="SUPFAM" id="SSF51261">
    <property type="entry name" value="Duplicated hybrid motif"/>
    <property type="match status" value="1"/>
</dbReference>
<keyword evidence="5" id="KW-1185">Reference proteome</keyword>
<dbReference type="Gene3D" id="2.70.70.10">
    <property type="entry name" value="Glucose Permease (Domain IIA)"/>
    <property type="match status" value="1"/>
</dbReference>
<dbReference type="AlphaFoldDB" id="A0A8I0DPA8"/>
<dbReference type="GO" id="GO:0004222">
    <property type="term" value="F:metalloendopeptidase activity"/>
    <property type="evidence" value="ECO:0007669"/>
    <property type="project" value="TreeGrafter"/>
</dbReference>
<evidence type="ECO:0000256" key="1">
    <source>
        <dbReference type="SAM" id="MobiDB-lite"/>
    </source>
</evidence>
<name>A0A8I0DPA8_9CLOT</name>
<feature type="region of interest" description="Disordered" evidence="1">
    <location>
        <begin position="58"/>
        <end position="110"/>
    </location>
</feature>
<feature type="compositionally biased region" description="Acidic residues" evidence="1">
    <location>
        <begin position="96"/>
        <end position="110"/>
    </location>
</feature>
<organism evidence="4 5">
    <name type="scientific">Clostridium lentum</name>
    <dbReference type="NCBI Taxonomy" id="2763037"/>
    <lineage>
        <taxon>Bacteria</taxon>
        <taxon>Bacillati</taxon>
        <taxon>Bacillota</taxon>
        <taxon>Clostridia</taxon>
        <taxon>Eubacteriales</taxon>
        <taxon>Clostridiaceae</taxon>
        <taxon>Clostridium</taxon>
    </lineage>
</organism>
<dbReference type="RefSeq" id="WP_022211308.1">
    <property type="nucleotide sequence ID" value="NZ_JACOOQ010000011.1"/>
</dbReference>
<accession>A0A8I0DPA8</accession>
<dbReference type="InterPro" id="IPR016047">
    <property type="entry name" value="M23ase_b-sheet_dom"/>
</dbReference>
<dbReference type="InterPro" id="IPR011055">
    <property type="entry name" value="Dup_hybrid_motif"/>
</dbReference>
<dbReference type="Pfam" id="PF01551">
    <property type="entry name" value="Peptidase_M23"/>
    <property type="match status" value="1"/>
</dbReference>
<dbReference type="InterPro" id="IPR050570">
    <property type="entry name" value="Cell_wall_metabolism_enzyme"/>
</dbReference>
<dbReference type="PANTHER" id="PTHR21666">
    <property type="entry name" value="PEPTIDASE-RELATED"/>
    <property type="match status" value="1"/>
</dbReference>
<keyword evidence="2" id="KW-1133">Transmembrane helix</keyword>
<proteinExistence type="predicted"/>
<keyword evidence="2" id="KW-0472">Membrane</keyword>
<feature type="compositionally biased region" description="Low complexity" evidence="1">
    <location>
        <begin position="82"/>
        <end position="95"/>
    </location>
</feature>
<comment type="caution">
    <text evidence="4">The sequence shown here is derived from an EMBL/GenBank/DDBJ whole genome shotgun (WGS) entry which is preliminary data.</text>
</comment>
<feature type="compositionally biased region" description="Polar residues" evidence="1">
    <location>
        <begin position="58"/>
        <end position="74"/>
    </location>
</feature>
<reference evidence="4" key="1">
    <citation type="submission" date="2020-08" db="EMBL/GenBank/DDBJ databases">
        <title>Genome public.</title>
        <authorList>
            <person name="Liu C."/>
            <person name="Sun Q."/>
        </authorList>
    </citation>
    <scope>NUCLEOTIDE SEQUENCE</scope>
    <source>
        <strain evidence="4">NSJ-42</strain>
    </source>
</reference>
<dbReference type="PANTHER" id="PTHR21666:SF270">
    <property type="entry name" value="MUREIN HYDROLASE ACTIVATOR ENVC"/>
    <property type="match status" value="1"/>
</dbReference>
<evidence type="ECO:0000256" key="2">
    <source>
        <dbReference type="SAM" id="Phobius"/>
    </source>
</evidence>
<evidence type="ECO:0000259" key="3">
    <source>
        <dbReference type="Pfam" id="PF01551"/>
    </source>
</evidence>
<feature type="transmembrane region" description="Helical" evidence="2">
    <location>
        <begin position="18"/>
        <end position="37"/>
    </location>
</feature>
<dbReference type="EMBL" id="JACOOQ010000011">
    <property type="protein sequence ID" value="MBC5640317.1"/>
    <property type="molecule type" value="Genomic_DNA"/>
</dbReference>